<sequence length="331" mass="38150">MDPNQVPNSDETVSRVASSYPLSTLGHFIVLAFLILFLDMQKTHYELLGVGRNRAIQTSHVDKGGDPQDNCRLNEAYQVLSDVERRRIYDESLSPKPTSSSSSPSTVCESDEEDDIFDLPPQERTSHKDEELRRQEKRLKDKLKEYEREAKKARDEQEAERKDRELKAAQSWRSHTFAAPPYPFSPVYYPQQSHPTNYASHHGPSHHHPSYSHHTSSYYPHSAYRHPAPYYQTEPNYLPPPNQHHSNYGPPQNQAPPTVTLSFCGPESSNKVYYREVAVVISVDRLLKELCEYHKKDPKKYELCYEGRSLFGGDPVPLSFHEKVLVIKKRS</sequence>
<comment type="caution">
    <text evidence="3">The sequence shown here is derived from an EMBL/GenBank/DDBJ whole genome shotgun (WGS) entry which is preliminary data.</text>
</comment>
<keyword evidence="2" id="KW-1133">Transmembrane helix</keyword>
<dbReference type="OrthoDB" id="10250354at2759"/>
<feature type="compositionally biased region" description="Low complexity" evidence="1">
    <location>
        <begin position="92"/>
        <end position="105"/>
    </location>
</feature>
<keyword evidence="4" id="KW-1185">Reference proteome</keyword>
<feature type="transmembrane region" description="Helical" evidence="2">
    <location>
        <begin position="20"/>
        <end position="38"/>
    </location>
</feature>
<feature type="region of interest" description="Disordered" evidence="1">
    <location>
        <begin position="90"/>
        <end position="171"/>
    </location>
</feature>
<feature type="region of interest" description="Disordered" evidence="1">
    <location>
        <begin position="193"/>
        <end position="216"/>
    </location>
</feature>
<evidence type="ECO:0008006" key="5">
    <source>
        <dbReference type="Google" id="ProtNLM"/>
    </source>
</evidence>
<name>A0A2P6MYU0_9EUKA</name>
<accession>A0A2P6MYU0</accession>
<protein>
    <recommendedName>
        <fullName evidence="5">J domain-containing protein</fullName>
    </recommendedName>
</protein>
<proteinExistence type="predicted"/>
<dbReference type="InterPro" id="IPR036869">
    <property type="entry name" value="J_dom_sf"/>
</dbReference>
<dbReference type="AlphaFoldDB" id="A0A2P6MYU0"/>
<organism evidence="3 4">
    <name type="scientific">Planoprotostelium fungivorum</name>
    <dbReference type="NCBI Taxonomy" id="1890364"/>
    <lineage>
        <taxon>Eukaryota</taxon>
        <taxon>Amoebozoa</taxon>
        <taxon>Evosea</taxon>
        <taxon>Variosea</taxon>
        <taxon>Cavosteliida</taxon>
        <taxon>Cavosteliaceae</taxon>
        <taxon>Planoprotostelium</taxon>
    </lineage>
</organism>
<dbReference type="EMBL" id="MDYQ01000298">
    <property type="protein sequence ID" value="PRP76836.1"/>
    <property type="molecule type" value="Genomic_DNA"/>
</dbReference>
<dbReference type="Proteomes" id="UP000241769">
    <property type="component" value="Unassembled WGS sequence"/>
</dbReference>
<gene>
    <name evidence="3" type="ORF">PROFUN_14766</name>
</gene>
<evidence type="ECO:0000256" key="2">
    <source>
        <dbReference type="SAM" id="Phobius"/>
    </source>
</evidence>
<evidence type="ECO:0000256" key="1">
    <source>
        <dbReference type="SAM" id="MobiDB-lite"/>
    </source>
</evidence>
<evidence type="ECO:0000313" key="4">
    <source>
        <dbReference type="Proteomes" id="UP000241769"/>
    </source>
</evidence>
<reference evidence="3 4" key="1">
    <citation type="journal article" date="2018" name="Genome Biol. Evol.">
        <title>Multiple Roots of Fruiting Body Formation in Amoebozoa.</title>
        <authorList>
            <person name="Hillmann F."/>
            <person name="Forbes G."/>
            <person name="Novohradska S."/>
            <person name="Ferling I."/>
            <person name="Riege K."/>
            <person name="Groth M."/>
            <person name="Westermann M."/>
            <person name="Marz M."/>
            <person name="Spaller T."/>
            <person name="Winckler T."/>
            <person name="Schaap P."/>
            <person name="Glockner G."/>
        </authorList>
    </citation>
    <scope>NUCLEOTIDE SEQUENCE [LARGE SCALE GENOMIC DNA]</scope>
    <source>
        <strain evidence="3 4">Jena</strain>
    </source>
</reference>
<dbReference type="SUPFAM" id="SSF46565">
    <property type="entry name" value="Chaperone J-domain"/>
    <property type="match status" value="1"/>
</dbReference>
<keyword evidence="2" id="KW-0472">Membrane</keyword>
<dbReference type="InParanoid" id="A0A2P6MYU0"/>
<feature type="compositionally biased region" description="Basic and acidic residues" evidence="1">
    <location>
        <begin position="124"/>
        <end position="167"/>
    </location>
</feature>
<dbReference type="Gene3D" id="1.10.287.110">
    <property type="entry name" value="DnaJ domain"/>
    <property type="match status" value="1"/>
</dbReference>
<evidence type="ECO:0000313" key="3">
    <source>
        <dbReference type="EMBL" id="PRP76836.1"/>
    </source>
</evidence>
<keyword evidence="2" id="KW-0812">Transmembrane</keyword>